<name>A0A364K5A2_9BACL</name>
<evidence type="ECO:0000256" key="1">
    <source>
        <dbReference type="ARBA" id="ARBA00004651"/>
    </source>
</evidence>
<reference evidence="8 9" key="2">
    <citation type="submission" date="2018-06" db="EMBL/GenBank/DDBJ databases">
        <authorList>
            <person name="Zhirakovskaya E."/>
        </authorList>
    </citation>
    <scope>NUCLEOTIDE SEQUENCE [LARGE SCALE GENOMIC DNA]</scope>
    <source>
        <strain evidence="8 9">FBKL4.011</strain>
    </source>
</reference>
<dbReference type="PANTHER" id="PTHR34184">
    <property type="entry name" value="UPF0718 PROTEIN YCGR"/>
    <property type="match status" value="1"/>
</dbReference>
<evidence type="ECO:0000256" key="5">
    <source>
        <dbReference type="ARBA" id="ARBA00022989"/>
    </source>
</evidence>
<dbReference type="InterPro" id="IPR005524">
    <property type="entry name" value="DUF318"/>
</dbReference>
<keyword evidence="4 7" id="KW-0812">Transmembrane</keyword>
<feature type="transmembrane region" description="Helical" evidence="7">
    <location>
        <begin position="135"/>
        <end position="158"/>
    </location>
</feature>
<evidence type="ECO:0000256" key="3">
    <source>
        <dbReference type="ARBA" id="ARBA00022475"/>
    </source>
</evidence>
<dbReference type="Proteomes" id="UP000251213">
    <property type="component" value="Unassembled WGS sequence"/>
</dbReference>
<comment type="similarity">
    <text evidence="2">Belongs to the UPF0718 family.</text>
</comment>
<evidence type="ECO:0000313" key="9">
    <source>
        <dbReference type="Proteomes" id="UP000251213"/>
    </source>
</evidence>
<dbReference type="OrthoDB" id="9810876at2"/>
<proteinExistence type="inferred from homology"/>
<accession>A0A364K5A2</accession>
<feature type="transmembrane region" description="Helical" evidence="7">
    <location>
        <begin position="242"/>
        <end position="263"/>
    </location>
</feature>
<comment type="caution">
    <text evidence="8">The sequence shown here is derived from an EMBL/GenBank/DDBJ whole genome shotgun (WGS) entry which is preliminary data.</text>
</comment>
<dbReference type="GO" id="GO:0005886">
    <property type="term" value="C:plasma membrane"/>
    <property type="evidence" value="ECO:0007669"/>
    <property type="project" value="UniProtKB-SubCell"/>
</dbReference>
<feature type="transmembrane region" description="Helical" evidence="7">
    <location>
        <begin position="20"/>
        <end position="39"/>
    </location>
</feature>
<dbReference type="InterPro" id="IPR052923">
    <property type="entry name" value="UPF0718"/>
</dbReference>
<feature type="transmembrane region" description="Helical" evidence="7">
    <location>
        <begin position="299"/>
        <end position="316"/>
    </location>
</feature>
<feature type="transmembrane region" description="Helical" evidence="7">
    <location>
        <begin position="60"/>
        <end position="82"/>
    </location>
</feature>
<feature type="transmembrane region" description="Helical" evidence="7">
    <location>
        <begin position="102"/>
        <end position="123"/>
    </location>
</feature>
<evidence type="ECO:0000256" key="7">
    <source>
        <dbReference type="SAM" id="Phobius"/>
    </source>
</evidence>
<comment type="subcellular location">
    <subcellularLocation>
        <location evidence="1">Cell membrane</location>
        <topology evidence="1">Multi-pass membrane protein</topology>
    </subcellularLocation>
</comment>
<dbReference type="EMBL" id="QJKK01000004">
    <property type="protein sequence ID" value="RAL24517.1"/>
    <property type="molecule type" value="Genomic_DNA"/>
</dbReference>
<feature type="transmembrane region" description="Helical" evidence="7">
    <location>
        <begin position="269"/>
        <end position="287"/>
    </location>
</feature>
<keyword evidence="9" id="KW-1185">Reference proteome</keyword>
<feature type="transmembrane region" description="Helical" evidence="7">
    <location>
        <begin position="328"/>
        <end position="351"/>
    </location>
</feature>
<reference evidence="8 9" key="1">
    <citation type="submission" date="2018-06" db="EMBL/GenBank/DDBJ databases">
        <title>Thermoflavimicrobium daqus sp. nov., a thermophilic microbe isolated from Moutai-flavour Daqu.</title>
        <authorList>
            <person name="Wang X."/>
            <person name="Zhou H."/>
        </authorList>
    </citation>
    <scope>NUCLEOTIDE SEQUENCE [LARGE SCALE GENOMIC DNA]</scope>
    <source>
        <strain evidence="8 9">FBKL4.011</strain>
    </source>
</reference>
<evidence type="ECO:0000256" key="4">
    <source>
        <dbReference type="ARBA" id="ARBA00022692"/>
    </source>
</evidence>
<feature type="transmembrane region" description="Helical" evidence="7">
    <location>
        <begin position="170"/>
        <end position="188"/>
    </location>
</feature>
<protein>
    <recommendedName>
        <fullName evidence="10">Permease</fullName>
    </recommendedName>
</protein>
<gene>
    <name evidence="8" type="ORF">DL897_09415</name>
</gene>
<evidence type="ECO:0000313" key="8">
    <source>
        <dbReference type="EMBL" id="RAL24517.1"/>
    </source>
</evidence>
<sequence>MEVLMLRFIRANYVEITGIMAFAFFMYLISFGDLFLIDIPEWIRNHFSLTHEHLQNMSSIFFGVFIEGIPFILVGVLVSSLIHVFVKEEMIWRFIPNSPLLSIPMAACLGLILPICECGIVPVARRLIQKGVPHYVVFTFLLAAPIINPITITSTYIAFGDSWEMVGLRLFFAGIIAIMMGSCLGLFFSNRSILKEEDVGKNQQHDCSCENHCDHSHSHLKQGRISHALYHSIFEFIDMSKYFILGGLIAAAFQTWIGITAIKEIASDGWIGILLMMGLAFGLSICSSADAFIASSFRTALSTAPLLAFLIYGPMMDIKNVLMLSGSFRWSVVSFLFVGTTSLTFILTWLFL</sequence>
<evidence type="ECO:0008006" key="10">
    <source>
        <dbReference type="Google" id="ProtNLM"/>
    </source>
</evidence>
<keyword evidence="3" id="KW-1003">Cell membrane</keyword>
<evidence type="ECO:0000256" key="2">
    <source>
        <dbReference type="ARBA" id="ARBA00006386"/>
    </source>
</evidence>
<keyword evidence="5 7" id="KW-1133">Transmembrane helix</keyword>
<dbReference type="AlphaFoldDB" id="A0A364K5A2"/>
<keyword evidence="6 7" id="KW-0472">Membrane</keyword>
<evidence type="ECO:0000256" key="6">
    <source>
        <dbReference type="ARBA" id="ARBA00023136"/>
    </source>
</evidence>
<dbReference type="PANTHER" id="PTHR34184:SF4">
    <property type="entry name" value="UPF0718 PROTEIN YCGR"/>
    <property type="match status" value="1"/>
</dbReference>
<dbReference type="Pfam" id="PF03773">
    <property type="entry name" value="ArsP_1"/>
    <property type="match status" value="1"/>
</dbReference>
<organism evidence="8 9">
    <name type="scientific">Thermoflavimicrobium daqui</name>
    <dbReference type="NCBI Taxonomy" id="2137476"/>
    <lineage>
        <taxon>Bacteria</taxon>
        <taxon>Bacillati</taxon>
        <taxon>Bacillota</taxon>
        <taxon>Bacilli</taxon>
        <taxon>Bacillales</taxon>
        <taxon>Thermoactinomycetaceae</taxon>
        <taxon>Thermoflavimicrobium</taxon>
    </lineage>
</organism>